<evidence type="ECO:0000256" key="8">
    <source>
        <dbReference type="ARBA" id="ARBA00023242"/>
    </source>
</evidence>
<feature type="domain" description="C2H2-type" evidence="10">
    <location>
        <begin position="27"/>
        <end position="52"/>
    </location>
</feature>
<dbReference type="GO" id="GO:0005634">
    <property type="term" value="C:nucleus"/>
    <property type="evidence" value="ECO:0007669"/>
    <property type="project" value="UniProtKB-SubCell"/>
</dbReference>
<keyword evidence="6" id="KW-0805">Transcription regulation</keyword>
<dbReference type="InterPro" id="IPR013087">
    <property type="entry name" value="Znf_C2H2_type"/>
</dbReference>
<feature type="non-terminal residue" evidence="11">
    <location>
        <position position="52"/>
    </location>
</feature>
<keyword evidence="8" id="KW-0539">Nucleus</keyword>
<reference evidence="12" key="1">
    <citation type="submission" date="2016-05" db="EMBL/GenBank/DDBJ databases">
        <title>Comparative genomics of biotechnologically important yeasts.</title>
        <authorList>
            <consortium name="DOE Joint Genome Institute"/>
            <person name="Riley R."/>
            <person name="Haridas S."/>
            <person name="Wolfe K.H."/>
            <person name="Lopes M.R."/>
            <person name="Hittinger C.T."/>
            <person name="Goker M."/>
            <person name="Salamov A."/>
            <person name="Wisecaver J."/>
            <person name="Long T.M."/>
            <person name="Aerts A.L."/>
            <person name="Barry K."/>
            <person name="Choi C."/>
            <person name="Clum A."/>
            <person name="Coughlan A.Y."/>
            <person name="Deshpande S."/>
            <person name="Douglass A.P."/>
            <person name="Hanson S.J."/>
            <person name="Klenk H.-P."/>
            <person name="Labutti K."/>
            <person name="Lapidus A."/>
            <person name="Lindquist E."/>
            <person name="Lipzen A."/>
            <person name="Meier-Kolthoff J.P."/>
            <person name="Ohm R.A."/>
            <person name="Otillar R.P."/>
            <person name="Pangilinan J."/>
            <person name="Peng Y."/>
            <person name="Rokas A."/>
            <person name="Rosa C.A."/>
            <person name="Scheuner C."/>
            <person name="Sibirny A.A."/>
            <person name="Slot J.C."/>
            <person name="Stielow J.B."/>
            <person name="Sun H."/>
            <person name="Kurtzman C.P."/>
            <person name="Blackwell M."/>
            <person name="Grigoriev I.V."/>
            <person name="Jeffries T.W."/>
        </authorList>
    </citation>
    <scope>NUCLEOTIDE SEQUENCE [LARGE SCALE GENOMIC DNA]</scope>
    <source>
        <strain evidence="12">DSM 1968</strain>
    </source>
</reference>
<dbReference type="STRING" id="1344418.A0A1D2VC38"/>
<dbReference type="InterPro" id="IPR051007">
    <property type="entry name" value="creA/MIG_C2H2-ZnF"/>
</dbReference>
<dbReference type="GO" id="GO:0000433">
    <property type="term" value="P:carbon catabolite repression of transcription from RNA polymerase II promoter by glucose"/>
    <property type="evidence" value="ECO:0007669"/>
    <property type="project" value="TreeGrafter"/>
</dbReference>
<dbReference type="GeneID" id="30963070"/>
<feature type="domain" description="C2H2-type" evidence="10">
    <location>
        <begin position="1"/>
        <end position="26"/>
    </location>
</feature>
<evidence type="ECO:0000259" key="10">
    <source>
        <dbReference type="PROSITE" id="PS50157"/>
    </source>
</evidence>
<proteinExistence type="predicted"/>
<keyword evidence="3" id="KW-0677">Repeat</keyword>
<dbReference type="RefSeq" id="XP_020045488.1">
    <property type="nucleotide sequence ID" value="XM_020189434.1"/>
</dbReference>
<sequence>CPLCKARFHRPEHVKRHLRSHSSEKPFHCDQPGCNKRFNRNDNLKAHLRKIH</sequence>
<dbReference type="Gene3D" id="3.30.160.60">
    <property type="entry name" value="Classic Zinc Finger"/>
    <property type="match status" value="2"/>
</dbReference>
<evidence type="ECO:0000256" key="1">
    <source>
        <dbReference type="ARBA" id="ARBA00004123"/>
    </source>
</evidence>
<keyword evidence="5" id="KW-0862">Zinc</keyword>
<dbReference type="GO" id="GO:0000981">
    <property type="term" value="F:DNA-binding transcription factor activity, RNA polymerase II-specific"/>
    <property type="evidence" value="ECO:0007669"/>
    <property type="project" value="UniProtKB-ARBA"/>
</dbReference>
<evidence type="ECO:0000256" key="5">
    <source>
        <dbReference type="ARBA" id="ARBA00022833"/>
    </source>
</evidence>
<evidence type="ECO:0000256" key="4">
    <source>
        <dbReference type="ARBA" id="ARBA00022771"/>
    </source>
</evidence>
<dbReference type="Proteomes" id="UP000095038">
    <property type="component" value="Unassembled WGS sequence"/>
</dbReference>
<dbReference type="GO" id="GO:0008270">
    <property type="term" value="F:zinc ion binding"/>
    <property type="evidence" value="ECO:0007669"/>
    <property type="project" value="UniProtKB-KW"/>
</dbReference>
<keyword evidence="2" id="KW-0479">Metal-binding</keyword>
<evidence type="ECO:0000256" key="9">
    <source>
        <dbReference type="PROSITE-ProRule" id="PRU00042"/>
    </source>
</evidence>
<evidence type="ECO:0000256" key="6">
    <source>
        <dbReference type="ARBA" id="ARBA00023015"/>
    </source>
</evidence>
<keyword evidence="12" id="KW-1185">Reference proteome</keyword>
<dbReference type="FunFam" id="3.30.160.60:FF:000125">
    <property type="entry name" value="Putative zinc finger protein 143"/>
    <property type="match status" value="1"/>
</dbReference>
<organism evidence="11 12">
    <name type="scientific">Ascoidea rubescens DSM 1968</name>
    <dbReference type="NCBI Taxonomy" id="1344418"/>
    <lineage>
        <taxon>Eukaryota</taxon>
        <taxon>Fungi</taxon>
        <taxon>Dikarya</taxon>
        <taxon>Ascomycota</taxon>
        <taxon>Saccharomycotina</taxon>
        <taxon>Saccharomycetes</taxon>
        <taxon>Ascoideaceae</taxon>
        <taxon>Ascoidea</taxon>
    </lineage>
</organism>
<evidence type="ECO:0000256" key="7">
    <source>
        <dbReference type="ARBA" id="ARBA00023163"/>
    </source>
</evidence>
<evidence type="ECO:0000313" key="11">
    <source>
        <dbReference type="EMBL" id="ODV59181.1"/>
    </source>
</evidence>
<dbReference type="PANTHER" id="PTHR47428:SF1">
    <property type="entry name" value="REGULATORY PROTEIN MIG1-RELATED"/>
    <property type="match status" value="1"/>
</dbReference>
<keyword evidence="4 9" id="KW-0863">Zinc-finger</keyword>
<dbReference type="OrthoDB" id="654211at2759"/>
<dbReference type="InParanoid" id="A0A1D2VC38"/>
<dbReference type="GO" id="GO:0005737">
    <property type="term" value="C:cytoplasm"/>
    <property type="evidence" value="ECO:0007669"/>
    <property type="project" value="TreeGrafter"/>
</dbReference>
<dbReference type="GO" id="GO:0000978">
    <property type="term" value="F:RNA polymerase II cis-regulatory region sequence-specific DNA binding"/>
    <property type="evidence" value="ECO:0007669"/>
    <property type="project" value="TreeGrafter"/>
</dbReference>
<gene>
    <name evidence="11" type="ORF">ASCRUDRAFT_16582</name>
</gene>
<dbReference type="EMBL" id="KV454487">
    <property type="protein sequence ID" value="ODV59181.1"/>
    <property type="molecule type" value="Genomic_DNA"/>
</dbReference>
<dbReference type="SMART" id="SM00355">
    <property type="entry name" value="ZnF_C2H2"/>
    <property type="match status" value="2"/>
</dbReference>
<dbReference type="Pfam" id="PF00096">
    <property type="entry name" value="zf-C2H2"/>
    <property type="match status" value="2"/>
</dbReference>
<name>A0A1D2VC38_9ASCO</name>
<keyword evidence="7" id="KW-0804">Transcription</keyword>
<evidence type="ECO:0000313" key="12">
    <source>
        <dbReference type="Proteomes" id="UP000095038"/>
    </source>
</evidence>
<evidence type="ECO:0000256" key="3">
    <source>
        <dbReference type="ARBA" id="ARBA00022737"/>
    </source>
</evidence>
<dbReference type="PROSITE" id="PS00028">
    <property type="entry name" value="ZINC_FINGER_C2H2_1"/>
    <property type="match status" value="2"/>
</dbReference>
<protein>
    <recommendedName>
        <fullName evidence="10">C2H2-type domain-containing protein</fullName>
    </recommendedName>
</protein>
<accession>A0A1D2VC38</accession>
<dbReference type="AlphaFoldDB" id="A0A1D2VC38"/>
<dbReference type="PROSITE" id="PS50157">
    <property type="entry name" value="ZINC_FINGER_C2H2_2"/>
    <property type="match status" value="2"/>
</dbReference>
<feature type="non-terminal residue" evidence="11">
    <location>
        <position position="1"/>
    </location>
</feature>
<comment type="subcellular location">
    <subcellularLocation>
        <location evidence="1">Nucleus</location>
    </subcellularLocation>
</comment>
<dbReference type="InterPro" id="IPR036236">
    <property type="entry name" value="Znf_C2H2_sf"/>
</dbReference>
<dbReference type="SUPFAM" id="SSF57667">
    <property type="entry name" value="beta-beta-alpha zinc fingers"/>
    <property type="match status" value="1"/>
</dbReference>
<dbReference type="PANTHER" id="PTHR47428">
    <property type="entry name" value="REGULATORY PROTEIN MIG1-RELATED"/>
    <property type="match status" value="1"/>
</dbReference>
<evidence type="ECO:0000256" key="2">
    <source>
        <dbReference type="ARBA" id="ARBA00022723"/>
    </source>
</evidence>